<name>A0AAW2GLQ9_9HYME</name>
<organism evidence="1 2">
    <name type="scientific">Cardiocondyla obscurior</name>
    <dbReference type="NCBI Taxonomy" id="286306"/>
    <lineage>
        <taxon>Eukaryota</taxon>
        <taxon>Metazoa</taxon>
        <taxon>Ecdysozoa</taxon>
        <taxon>Arthropoda</taxon>
        <taxon>Hexapoda</taxon>
        <taxon>Insecta</taxon>
        <taxon>Pterygota</taxon>
        <taxon>Neoptera</taxon>
        <taxon>Endopterygota</taxon>
        <taxon>Hymenoptera</taxon>
        <taxon>Apocrita</taxon>
        <taxon>Aculeata</taxon>
        <taxon>Formicoidea</taxon>
        <taxon>Formicidae</taxon>
        <taxon>Myrmicinae</taxon>
        <taxon>Cardiocondyla</taxon>
    </lineage>
</organism>
<accession>A0AAW2GLQ9</accession>
<dbReference type="AlphaFoldDB" id="A0AAW2GLQ9"/>
<sequence>MFKRKREREKMEKEIEKETHAIFIRRKNCQTVDACAFRGLPACICNVEPCFRCANKHISSFNKRKKKCITVQILYTLLTRLCLS</sequence>
<dbReference type="Proteomes" id="UP001430953">
    <property type="component" value="Unassembled WGS sequence"/>
</dbReference>
<reference evidence="1 2" key="1">
    <citation type="submission" date="2023-03" db="EMBL/GenBank/DDBJ databases">
        <title>High recombination rates correlate with genetic variation in Cardiocondyla obscurior ants.</title>
        <authorList>
            <person name="Errbii M."/>
        </authorList>
    </citation>
    <scope>NUCLEOTIDE SEQUENCE [LARGE SCALE GENOMIC DNA]</scope>
    <source>
        <strain evidence="1">Alpha-2009</strain>
        <tissue evidence="1">Whole body</tissue>
    </source>
</reference>
<keyword evidence="2" id="KW-1185">Reference proteome</keyword>
<evidence type="ECO:0000313" key="1">
    <source>
        <dbReference type="EMBL" id="KAL0128096.1"/>
    </source>
</evidence>
<gene>
    <name evidence="1" type="ORF">PUN28_003383</name>
</gene>
<proteinExistence type="predicted"/>
<comment type="caution">
    <text evidence="1">The sequence shown here is derived from an EMBL/GenBank/DDBJ whole genome shotgun (WGS) entry which is preliminary data.</text>
</comment>
<dbReference type="EMBL" id="JADYXP020000003">
    <property type="protein sequence ID" value="KAL0128096.1"/>
    <property type="molecule type" value="Genomic_DNA"/>
</dbReference>
<protein>
    <submittedName>
        <fullName evidence="1">Uncharacterized protein</fullName>
    </submittedName>
</protein>
<evidence type="ECO:0000313" key="2">
    <source>
        <dbReference type="Proteomes" id="UP001430953"/>
    </source>
</evidence>